<feature type="signal peptide" evidence="2">
    <location>
        <begin position="1"/>
        <end position="19"/>
    </location>
</feature>
<keyword evidence="1" id="KW-0472">Membrane</keyword>
<dbReference type="Proteomes" id="UP001153620">
    <property type="component" value="Chromosome 1"/>
</dbReference>
<reference evidence="3" key="2">
    <citation type="submission" date="2022-10" db="EMBL/GenBank/DDBJ databases">
        <authorList>
            <consortium name="ENA_rothamsted_submissions"/>
            <consortium name="culmorum"/>
            <person name="King R."/>
        </authorList>
    </citation>
    <scope>NUCLEOTIDE SEQUENCE</scope>
</reference>
<dbReference type="EMBL" id="OU895877">
    <property type="protein sequence ID" value="CAG9797684.1"/>
    <property type="molecule type" value="Genomic_DNA"/>
</dbReference>
<dbReference type="AlphaFoldDB" id="A0A9N9RIT7"/>
<keyword evidence="2" id="KW-0732">Signal</keyword>
<organism evidence="3 4">
    <name type="scientific">Chironomus riparius</name>
    <dbReference type="NCBI Taxonomy" id="315576"/>
    <lineage>
        <taxon>Eukaryota</taxon>
        <taxon>Metazoa</taxon>
        <taxon>Ecdysozoa</taxon>
        <taxon>Arthropoda</taxon>
        <taxon>Hexapoda</taxon>
        <taxon>Insecta</taxon>
        <taxon>Pterygota</taxon>
        <taxon>Neoptera</taxon>
        <taxon>Endopterygota</taxon>
        <taxon>Diptera</taxon>
        <taxon>Nematocera</taxon>
        <taxon>Chironomoidea</taxon>
        <taxon>Chironomidae</taxon>
        <taxon>Chironominae</taxon>
        <taxon>Chironomus</taxon>
    </lineage>
</organism>
<feature type="chain" id="PRO_5040184490" evidence="2">
    <location>
        <begin position="20"/>
        <end position="111"/>
    </location>
</feature>
<reference evidence="3" key="1">
    <citation type="submission" date="2022-01" db="EMBL/GenBank/DDBJ databases">
        <authorList>
            <person name="King R."/>
        </authorList>
    </citation>
    <scope>NUCLEOTIDE SEQUENCE</scope>
</reference>
<evidence type="ECO:0000256" key="1">
    <source>
        <dbReference type="SAM" id="Phobius"/>
    </source>
</evidence>
<gene>
    <name evidence="3" type="ORF">CHIRRI_LOCUS673</name>
</gene>
<accession>A0A9N9RIT7</accession>
<keyword evidence="4" id="KW-1185">Reference proteome</keyword>
<name>A0A9N9RIT7_9DIPT</name>
<keyword evidence="1" id="KW-0812">Transmembrane</keyword>
<protein>
    <submittedName>
        <fullName evidence="3">Uncharacterized protein</fullName>
    </submittedName>
</protein>
<evidence type="ECO:0000256" key="2">
    <source>
        <dbReference type="SAM" id="SignalP"/>
    </source>
</evidence>
<proteinExistence type="predicted"/>
<keyword evidence="1" id="KW-1133">Transmembrane helix</keyword>
<sequence length="111" mass="12222">MNKSVLFCAFVMLIAAATAQWNGQPGYPPFPQPPNINDLCNRPGANCNVQSRFAEESSYTDHRGNSQKFSRVCDDKGCYERKLTNDSSSMSVSFILISTAAIIAVMKSLIH</sequence>
<feature type="transmembrane region" description="Helical" evidence="1">
    <location>
        <begin position="90"/>
        <end position="110"/>
    </location>
</feature>
<evidence type="ECO:0000313" key="4">
    <source>
        <dbReference type="Proteomes" id="UP001153620"/>
    </source>
</evidence>
<dbReference type="OrthoDB" id="10388115at2759"/>
<evidence type="ECO:0000313" key="3">
    <source>
        <dbReference type="EMBL" id="CAG9797684.1"/>
    </source>
</evidence>